<evidence type="ECO:0000256" key="6">
    <source>
        <dbReference type="SAM" id="Phobius"/>
    </source>
</evidence>
<sequence>MADNNQRIHPVDVEAAAATPTAPLVSRDASKSDKGDPAVHQGGEQYPPFRRTIPLAQSKPPMRRRRSCCCRCLCWTLSLILLLVIIIAAAAGILYLVFRPKLPKYSIDQLTISDFQLSTNNSLYARFDVTVTARNPNKKIGIYYKNGSRLSVFYTDTKLCEGALPVFYQGHRNTTVMQVALTGQNANASGLLASVTEQQRQTGKIPLTLRARVPVRVKVGKLTLRKVKFLVRCGLVVDNLTADYTIRIRTSSCKFRFRL</sequence>
<reference evidence="8 9" key="1">
    <citation type="submission" date="2024-01" db="EMBL/GenBank/DDBJ databases">
        <title>Genome assemblies of Stephania.</title>
        <authorList>
            <person name="Yang L."/>
        </authorList>
    </citation>
    <scope>NUCLEOTIDE SEQUENCE [LARGE SCALE GENOMIC DNA]</scope>
    <source>
        <strain evidence="8">YNDBR</strain>
        <tissue evidence="8">Leaf</tissue>
    </source>
</reference>
<feature type="compositionally biased region" description="Basic and acidic residues" evidence="5">
    <location>
        <begin position="28"/>
        <end position="37"/>
    </location>
</feature>
<evidence type="ECO:0000256" key="2">
    <source>
        <dbReference type="ARBA" id="ARBA00022692"/>
    </source>
</evidence>
<evidence type="ECO:0000256" key="4">
    <source>
        <dbReference type="ARBA" id="ARBA00023136"/>
    </source>
</evidence>
<gene>
    <name evidence="8" type="ORF">Syun_022281</name>
</gene>
<protein>
    <recommendedName>
        <fullName evidence="7">Late embryogenesis abundant protein LEA-2 subgroup domain-containing protein</fullName>
    </recommendedName>
</protein>
<dbReference type="InterPro" id="IPR004864">
    <property type="entry name" value="LEA_2"/>
</dbReference>
<dbReference type="PANTHER" id="PTHR31234:SF72">
    <property type="entry name" value="NDR1_HIN1-LIKE PROTEIN 6"/>
    <property type="match status" value="1"/>
</dbReference>
<keyword evidence="9" id="KW-1185">Reference proteome</keyword>
<dbReference type="Pfam" id="PF03168">
    <property type="entry name" value="LEA_2"/>
    <property type="match status" value="1"/>
</dbReference>
<dbReference type="InterPro" id="IPR044839">
    <property type="entry name" value="NDR1-like"/>
</dbReference>
<evidence type="ECO:0000313" key="9">
    <source>
        <dbReference type="Proteomes" id="UP001420932"/>
    </source>
</evidence>
<accession>A0AAP0F6P8</accession>
<dbReference type="PANTHER" id="PTHR31234">
    <property type="entry name" value="LATE EMBRYOGENESIS ABUNDANT (LEA) HYDROXYPROLINE-RICH GLYCOPROTEIN FAMILY"/>
    <property type="match status" value="1"/>
</dbReference>
<feature type="region of interest" description="Disordered" evidence="5">
    <location>
        <begin position="1"/>
        <end position="51"/>
    </location>
</feature>
<feature type="domain" description="Late embryogenesis abundant protein LEA-2 subgroup" evidence="7">
    <location>
        <begin position="130"/>
        <end position="229"/>
    </location>
</feature>
<evidence type="ECO:0000256" key="1">
    <source>
        <dbReference type="ARBA" id="ARBA00004167"/>
    </source>
</evidence>
<comment type="caution">
    <text evidence="8">The sequence shown here is derived from an EMBL/GenBank/DDBJ whole genome shotgun (WGS) entry which is preliminary data.</text>
</comment>
<evidence type="ECO:0000256" key="5">
    <source>
        <dbReference type="SAM" id="MobiDB-lite"/>
    </source>
</evidence>
<evidence type="ECO:0000313" key="8">
    <source>
        <dbReference type="EMBL" id="KAK9106270.1"/>
    </source>
</evidence>
<keyword evidence="3 6" id="KW-1133">Transmembrane helix</keyword>
<dbReference type="GO" id="GO:0005886">
    <property type="term" value="C:plasma membrane"/>
    <property type="evidence" value="ECO:0007669"/>
    <property type="project" value="TreeGrafter"/>
</dbReference>
<proteinExistence type="predicted"/>
<feature type="transmembrane region" description="Helical" evidence="6">
    <location>
        <begin position="72"/>
        <end position="98"/>
    </location>
</feature>
<evidence type="ECO:0000256" key="3">
    <source>
        <dbReference type="ARBA" id="ARBA00022989"/>
    </source>
</evidence>
<dbReference type="Proteomes" id="UP001420932">
    <property type="component" value="Unassembled WGS sequence"/>
</dbReference>
<dbReference type="GO" id="GO:0098542">
    <property type="term" value="P:defense response to other organism"/>
    <property type="evidence" value="ECO:0007669"/>
    <property type="project" value="InterPro"/>
</dbReference>
<name>A0AAP0F6P8_9MAGN</name>
<keyword evidence="2 6" id="KW-0812">Transmembrane</keyword>
<dbReference type="AlphaFoldDB" id="A0AAP0F6P8"/>
<keyword evidence="4 6" id="KW-0472">Membrane</keyword>
<comment type="subcellular location">
    <subcellularLocation>
        <location evidence="1">Membrane</location>
        <topology evidence="1">Single-pass membrane protein</topology>
    </subcellularLocation>
</comment>
<evidence type="ECO:0000259" key="7">
    <source>
        <dbReference type="Pfam" id="PF03168"/>
    </source>
</evidence>
<dbReference type="EMBL" id="JBBNAF010000010">
    <property type="protein sequence ID" value="KAK9106270.1"/>
    <property type="molecule type" value="Genomic_DNA"/>
</dbReference>
<organism evidence="8 9">
    <name type="scientific">Stephania yunnanensis</name>
    <dbReference type="NCBI Taxonomy" id="152371"/>
    <lineage>
        <taxon>Eukaryota</taxon>
        <taxon>Viridiplantae</taxon>
        <taxon>Streptophyta</taxon>
        <taxon>Embryophyta</taxon>
        <taxon>Tracheophyta</taxon>
        <taxon>Spermatophyta</taxon>
        <taxon>Magnoliopsida</taxon>
        <taxon>Ranunculales</taxon>
        <taxon>Menispermaceae</taxon>
        <taxon>Menispermoideae</taxon>
        <taxon>Cissampelideae</taxon>
        <taxon>Stephania</taxon>
    </lineage>
</organism>